<dbReference type="RefSeq" id="WP_133769189.1">
    <property type="nucleotide sequence ID" value="NZ_SNZR01000011.1"/>
</dbReference>
<dbReference type="EMBL" id="SNZR01000011">
    <property type="protein sequence ID" value="TDR94278.1"/>
    <property type="molecule type" value="Genomic_DNA"/>
</dbReference>
<name>A0A4R7C7B3_9HYPH</name>
<comment type="caution">
    <text evidence="1">The sequence shown here is derived from an EMBL/GenBank/DDBJ whole genome shotgun (WGS) entry which is preliminary data.</text>
</comment>
<sequence>MVYILNEVQVNWPSPINIGVKHVRSSTGLSLGDEQKDLVAFSGLVNWLMHEKLIRYQGATFGSDFLMVALAAPGWAVLGTKSPSEPEKTIGQRVKDTATDIATSAAEEGAKHMAKEAASVAGDLLGTFVGAYSRSAAGTMTV</sequence>
<accession>A0A4R7C7B3</accession>
<keyword evidence="2" id="KW-1185">Reference proteome</keyword>
<organism evidence="1 2">
    <name type="scientific">Enterovirga rhinocerotis</name>
    <dbReference type="NCBI Taxonomy" id="1339210"/>
    <lineage>
        <taxon>Bacteria</taxon>
        <taxon>Pseudomonadati</taxon>
        <taxon>Pseudomonadota</taxon>
        <taxon>Alphaproteobacteria</taxon>
        <taxon>Hyphomicrobiales</taxon>
        <taxon>Methylobacteriaceae</taxon>
        <taxon>Enterovirga</taxon>
    </lineage>
</organism>
<evidence type="ECO:0000313" key="2">
    <source>
        <dbReference type="Proteomes" id="UP000295122"/>
    </source>
</evidence>
<dbReference type="AlphaFoldDB" id="A0A4R7C7B3"/>
<reference evidence="1 2" key="1">
    <citation type="submission" date="2019-03" db="EMBL/GenBank/DDBJ databases">
        <title>Genomic Encyclopedia of Type Strains, Phase IV (KMG-IV): sequencing the most valuable type-strain genomes for metagenomic binning, comparative biology and taxonomic classification.</title>
        <authorList>
            <person name="Goeker M."/>
        </authorList>
    </citation>
    <scope>NUCLEOTIDE SEQUENCE [LARGE SCALE GENOMIC DNA]</scope>
    <source>
        <strain evidence="1 2">DSM 25903</strain>
    </source>
</reference>
<dbReference type="Proteomes" id="UP000295122">
    <property type="component" value="Unassembled WGS sequence"/>
</dbReference>
<gene>
    <name evidence="1" type="ORF">EV668_1561</name>
</gene>
<evidence type="ECO:0000313" key="1">
    <source>
        <dbReference type="EMBL" id="TDR94278.1"/>
    </source>
</evidence>
<protein>
    <submittedName>
        <fullName evidence="1">Uncharacterized protein</fullName>
    </submittedName>
</protein>
<proteinExistence type="predicted"/>